<sequence length="278" mass="31622">MKKLRIIFAGSSYFSEMHLMNFLKLSKKKLIKIVGILTTCDKPSGRGYRISFNPVKKVAKQHKIDCIQSNTLHSEAIYDWIVSKKSDIIMVAQYSLIFPKEILEVPRFGVWNIHCSLLPRWRGPSPIQYSILHGDKTSGVSIVQMDVGVDTGKIVHQSCCSISEKETFSSLYYKLSKISRSLVLESLKILLEGKINLKDQDESIATYSKKIDKNMSKISWSSSALDIDRGVRAFQIWPISYFEVSQEVVKVLQTDVIQEYVDCDPGTILDISEGMERK</sequence>
<dbReference type="EMBL" id="CP012839">
    <property type="protein sequence ID" value="ARC53232.1"/>
    <property type="molecule type" value="Genomic_DNA"/>
</dbReference>
<dbReference type="PROSITE" id="PS00373">
    <property type="entry name" value="GART"/>
    <property type="match status" value="1"/>
</dbReference>
<keyword evidence="3" id="KW-0808">Transferase</keyword>
<dbReference type="InterPro" id="IPR001555">
    <property type="entry name" value="GART_AS"/>
</dbReference>
<evidence type="ECO:0000259" key="6">
    <source>
        <dbReference type="Pfam" id="PF02911"/>
    </source>
</evidence>
<dbReference type="STRING" id="428411.AOQ87_00780"/>
<dbReference type="Pfam" id="PF02911">
    <property type="entry name" value="Formyl_trans_C"/>
    <property type="match status" value="1"/>
</dbReference>
<protein>
    <recommendedName>
        <fullName evidence="2">methionyl-tRNA formyltransferase</fullName>
        <ecNumber evidence="2">2.1.2.9</ecNumber>
    </recommendedName>
</protein>
<dbReference type="Pfam" id="PF00551">
    <property type="entry name" value="Formyl_trans_N"/>
    <property type="match status" value="1"/>
</dbReference>
<proteinExistence type="inferred from homology"/>
<name>A0A1V0HKG6_9ENTR</name>
<dbReference type="RefSeq" id="WP_080626488.1">
    <property type="nucleotide sequence ID" value="NZ_CP012839.1"/>
</dbReference>
<dbReference type="GO" id="GO:0005829">
    <property type="term" value="C:cytosol"/>
    <property type="evidence" value="ECO:0007669"/>
    <property type="project" value="TreeGrafter"/>
</dbReference>
<dbReference type="CDD" id="cd08704">
    <property type="entry name" value="Met_tRNA_FMT_C"/>
    <property type="match status" value="1"/>
</dbReference>
<dbReference type="SUPFAM" id="SSF50486">
    <property type="entry name" value="FMT C-terminal domain-like"/>
    <property type="match status" value="1"/>
</dbReference>
<dbReference type="InterPro" id="IPR036477">
    <property type="entry name" value="Formyl_transf_N_sf"/>
</dbReference>
<dbReference type="InterPro" id="IPR011034">
    <property type="entry name" value="Formyl_transferase-like_C_sf"/>
</dbReference>
<dbReference type="Gene3D" id="3.40.50.12230">
    <property type="match status" value="1"/>
</dbReference>
<dbReference type="InterPro" id="IPR005793">
    <property type="entry name" value="Formyl_trans_C"/>
</dbReference>
<dbReference type="NCBIfam" id="TIGR00460">
    <property type="entry name" value="fmt"/>
    <property type="match status" value="1"/>
</dbReference>
<dbReference type="InterPro" id="IPR044135">
    <property type="entry name" value="Met-tRNA-FMT_C"/>
</dbReference>
<dbReference type="SUPFAM" id="SSF53328">
    <property type="entry name" value="Formyltransferase"/>
    <property type="match status" value="1"/>
</dbReference>
<gene>
    <name evidence="7" type="ORF">AOQ87_00780</name>
</gene>
<evidence type="ECO:0000313" key="7">
    <source>
        <dbReference type="EMBL" id="ARC53232.1"/>
    </source>
</evidence>
<evidence type="ECO:0000256" key="4">
    <source>
        <dbReference type="ARBA" id="ARBA00022917"/>
    </source>
</evidence>
<dbReference type="PANTHER" id="PTHR11138">
    <property type="entry name" value="METHIONYL-TRNA FORMYLTRANSFERASE"/>
    <property type="match status" value="1"/>
</dbReference>
<evidence type="ECO:0000313" key="8">
    <source>
        <dbReference type="Proteomes" id="UP000242793"/>
    </source>
</evidence>
<organism evidence="7 8">
    <name type="scientific">Candidatus Riesia pediculischaeffi</name>
    <dbReference type="NCBI Taxonomy" id="428411"/>
    <lineage>
        <taxon>Bacteria</taxon>
        <taxon>Pseudomonadati</taxon>
        <taxon>Pseudomonadota</taxon>
        <taxon>Gammaproteobacteria</taxon>
        <taxon>Enterobacterales</taxon>
        <taxon>Enterobacteriaceae</taxon>
        <taxon>Candidatus Riesia</taxon>
    </lineage>
</organism>
<evidence type="ECO:0000256" key="2">
    <source>
        <dbReference type="ARBA" id="ARBA00012261"/>
    </source>
</evidence>
<keyword evidence="8" id="KW-1185">Reference proteome</keyword>
<dbReference type="InterPro" id="IPR002376">
    <property type="entry name" value="Formyl_transf_N"/>
</dbReference>
<comment type="similarity">
    <text evidence="1">Belongs to the Fmt family.</text>
</comment>
<keyword evidence="4" id="KW-0648">Protein biosynthesis</keyword>
<dbReference type="InterPro" id="IPR041711">
    <property type="entry name" value="Met-tRNA-FMT_N"/>
</dbReference>
<evidence type="ECO:0000256" key="3">
    <source>
        <dbReference type="ARBA" id="ARBA00022679"/>
    </source>
</evidence>
<dbReference type="GO" id="GO:0004479">
    <property type="term" value="F:methionyl-tRNA formyltransferase activity"/>
    <property type="evidence" value="ECO:0007669"/>
    <property type="project" value="UniProtKB-EC"/>
</dbReference>
<dbReference type="InterPro" id="IPR005794">
    <property type="entry name" value="Fmt"/>
</dbReference>
<feature type="domain" description="Formyl transferase C-terminal" evidence="6">
    <location>
        <begin position="210"/>
        <end position="274"/>
    </location>
</feature>
<dbReference type="AlphaFoldDB" id="A0A1V0HKG6"/>
<dbReference type="EC" id="2.1.2.9" evidence="2"/>
<dbReference type="KEGG" id="rped:AOQ87_00780"/>
<reference evidence="7 8" key="1">
    <citation type="submission" date="2015-10" db="EMBL/GenBank/DDBJ databases">
        <title>Survey of human and primate louse endosymbionts.</title>
        <authorList>
            <person name="Boyd B.M."/>
        </authorList>
    </citation>
    <scope>NUCLEOTIDE SEQUENCE [LARGE SCALE GENOMIC DNA]</scope>
    <source>
        <strain evidence="7 8">PTSK</strain>
    </source>
</reference>
<dbReference type="Proteomes" id="UP000242793">
    <property type="component" value="Chromosome"/>
</dbReference>
<evidence type="ECO:0000256" key="1">
    <source>
        <dbReference type="ARBA" id="ARBA00010699"/>
    </source>
</evidence>
<dbReference type="PANTHER" id="PTHR11138:SF5">
    <property type="entry name" value="METHIONYL-TRNA FORMYLTRANSFERASE, MITOCHONDRIAL"/>
    <property type="match status" value="1"/>
</dbReference>
<accession>A0A1V0HKG6</accession>
<dbReference type="CDD" id="cd08646">
    <property type="entry name" value="FMT_core_Met-tRNA-FMT_N"/>
    <property type="match status" value="1"/>
</dbReference>
<evidence type="ECO:0000259" key="5">
    <source>
        <dbReference type="Pfam" id="PF00551"/>
    </source>
</evidence>
<feature type="domain" description="Formyl transferase N-terminal" evidence="5">
    <location>
        <begin position="5"/>
        <end position="183"/>
    </location>
</feature>